<keyword evidence="2 8" id="KW-0699">rRNA-binding</keyword>
<organism evidence="9">
    <name type="scientific">Mesoaciditoga lauensis</name>
    <dbReference type="NCBI Taxonomy" id="1495039"/>
    <lineage>
        <taxon>Bacteria</taxon>
        <taxon>Thermotogati</taxon>
        <taxon>Thermotogota</taxon>
        <taxon>Thermotogae</taxon>
        <taxon>Mesoaciditogales</taxon>
        <taxon>Mesoaciditogaceae</taxon>
        <taxon>Mesoaciditoga</taxon>
    </lineage>
</organism>
<evidence type="ECO:0000256" key="7">
    <source>
        <dbReference type="ARBA" id="ARBA00053375"/>
    </source>
</evidence>
<dbReference type="EMBL" id="DTPE01000175">
    <property type="protein sequence ID" value="HGE75320.1"/>
    <property type="molecule type" value="Genomic_DNA"/>
</dbReference>
<comment type="subunit">
    <text evidence="8">Part of the 50S ribosomal subunit; part of the 5S rRNA/L5/L18/L25 subcomplex. Contacts the 5S and 23S rRNAs.</text>
</comment>
<dbReference type="SUPFAM" id="SSF53137">
    <property type="entry name" value="Translational machinery components"/>
    <property type="match status" value="1"/>
</dbReference>
<dbReference type="Pfam" id="PF00861">
    <property type="entry name" value="Ribosomal_L18p"/>
    <property type="match status" value="1"/>
</dbReference>
<dbReference type="InterPro" id="IPR057268">
    <property type="entry name" value="Ribosomal_L18"/>
</dbReference>
<dbReference type="Gene3D" id="3.30.420.100">
    <property type="match status" value="1"/>
</dbReference>
<evidence type="ECO:0000256" key="2">
    <source>
        <dbReference type="ARBA" id="ARBA00022730"/>
    </source>
</evidence>
<dbReference type="GO" id="GO:0008097">
    <property type="term" value="F:5S rRNA binding"/>
    <property type="evidence" value="ECO:0007669"/>
    <property type="project" value="TreeGrafter"/>
</dbReference>
<dbReference type="PANTHER" id="PTHR12899:SF3">
    <property type="entry name" value="LARGE RIBOSOMAL SUBUNIT PROTEIN UL18M"/>
    <property type="match status" value="1"/>
</dbReference>
<sequence length="123" mass="13915">MIEPFDRKAKRNSRHLAIRRRVYGTHTVPRLSIFVSDKHAYAQIIDDENSTTLVSASTSQKSIKEALKNKTWNKMAARLVGKEIGTRAIEAGIKEVVFDRGGFRYHGRIKELADGARESGLKF</sequence>
<comment type="caution">
    <text evidence="9">The sequence shown here is derived from an EMBL/GenBank/DDBJ whole genome shotgun (WGS) entry which is preliminary data.</text>
</comment>
<evidence type="ECO:0000256" key="1">
    <source>
        <dbReference type="ARBA" id="ARBA00007116"/>
    </source>
</evidence>
<evidence type="ECO:0000256" key="3">
    <source>
        <dbReference type="ARBA" id="ARBA00022884"/>
    </source>
</evidence>
<accession>A0A7V3REU2</accession>
<comment type="similarity">
    <text evidence="1 8">Belongs to the universal ribosomal protein uL18 family.</text>
</comment>
<evidence type="ECO:0000256" key="4">
    <source>
        <dbReference type="ARBA" id="ARBA00022980"/>
    </source>
</evidence>
<evidence type="ECO:0000256" key="6">
    <source>
        <dbReference type="ARBA" id="ARBA00035197"/>
    </source>
</evidence>
<evidence type="ECO:0000256" key="5">
    <source>
        <dbReference type="ARBA" id="ARBA00023274"/>
    </source>
</evidence>
<reference evidence="9" key="1">
    <citation type="journal article" date="2020" name="mSystems">
        <title>Genome- and Community-Level Interaction Insights into Carbon Utilization and Element Cycling Functions of Hydrothermarchaeota in Hydrothermal Sediment.</title>
        <authorList>
            <person name="Zhou Z."/>
            <person name="Liu Y."/>
            <person name="Xu W."/>
            <person name="Pan J."/>
            <person name="Luo Z.H."/>
            <person name="Li M."/>
        </authorList>
    </citation>
    <scope>NUCLEOTIDE SEQUENCE [LARGE SCALE GENOMIC DNA]</scope>
    <source>
        <strain evidence="9">SpSt-966</strain>
    </source>
</reference>
<dbReference type="GO" id="GO:0022625">
    <property type="term" value="C:cytosolic large ribosomal subunit"/>
    <property type="evidence" value="ECO:0007669"/>
    <property type="project" value="TreeGrafter"/>
</dbReference>
<evidence type="ECO:0000313" key="9">
    <source>
        <dbReference type="EMBL" id="HGE75320.1"/>
    </source>
</evidence>
<keyword evidence="4 8" id="KW-0689">Ribosomal protein</keyword>
<comment type="function">
    <text evidence="7 8">This is one of the proteins that bind and probably mediate the attachment of the 5S RNA into the large ribosomal subunit, where it forms part of the central protuberance.</text>
</comment>
<dbReference type="InterPro" id="IPR005484">
    <property type="entry name" value="Ribosomal_uL18_bac/plant/anim"/>
</dbReference>
<evidence type="ECO:0000256" key="8">
    <source>
        <dbReference type="HAMAP-Rule" id="MF_01337"/>
    </source>
</evidence>
<dbReference type="NCBIfam" id="TIGR00060">
    <property type="entry name" value="L18_bact"/>
    <property type="match status" value="1"/>
</dbReference>
<dbReference type="GO" id="GO:0006412">
    <property type="term" value="P:translation"/>
    <property type="evidence" value="ECO:0007669"/>
    <property type="project" value="UniProtKB-UniRule"/>
</dbReference>
<gene>
    <name evidence="8" type="primary">rplR</name>
    <name evidence="9" type="ORF">ENX73_04265</name>
</gene>
<keyword evidence="3 8" id="KW-0694">RNA-binding</keyword>
<dbReference type="HAMAP" id="MF_01337_B">
    <property type="entry name" value="Ribosomal_uL18_B"/>
    <property type="match status" value="1"/>
</dbReference>
<dbReference type="GO" id="GO:0003735">
    <property type="term" value="F:structural constituent of ribosome"/>
    <property type="evidence" value="ECO:0007669"/>
    <property type="project" value="InterPro"/>
</dbReference>
<protein>
    <recommendedName>
        <fullName evidence="6 8">Large ribosomal subunit protein uL18</fullName>
    </recommendedName>
</protein>
<dbReference type="AlphaFoldDB" id="A0A7V3REU2"/>
<proteinExistence type="inferred from homology"/>
<dbReference type="FunFam" id="3.30.420.100:FF:000001">
    <property type="entry name" value="50S ribosomal protein L18"/>
    <property type="match status" value="1"/>
</dbReference>
<name>A0A7V3REU2_9BACT</name>
<dbReference type="InterPro" id="IPR004389">
    <property type="entry name" value="Ribosomal_uL18_bac-type"/>
</dbReference>
<dbReference type="PANTHER" id="PTHR12899">
    <property type="entry name" value="39S RIBOSOMAL PROTEIN L18, MITOCHONDRIAL"/>
    <property type="match status" value="1"/>
</dbReference>
<keyword evidence="5 8" id="KW-0687">Ribonucleoprotein</keyword>
<dbReference type="CDD" id="cd00432">
    <property type="entry name" value="Ribosomal_L18_L5e"/>
    <property type="match status" value="1"/>
</dbReference>